<dbReference type="Proteomes" id="UP000294848">
    <property type="component" value="Unassembled WGS sequence"/>
</dbReference>
<name>A0A4R6H0F8_9BACT</name>
<reference evidence="7 8" key="1">
    <citation type="submission" date="2019-03" db="EMBL/GenBank/DDBJ databases">
        <title>Freshwater and sediment microbial communities from various areas in North America, analyzing microbe dynamics in response to fracking.</title>
        <authorList>
            <person name="Lamendella R."/>
        </authorList>
    </citation>
    <scope>NUCLEOTIDE SEQUENCE [LARGE SCALE GENOMIC DNA]</scope>
    <source>
        <strain evidence="7 8">114D</strain>
    </source>
</reference>
<dbReference type="EMBL" id="SNWI01000005">
    <property type="protein sequence ID" value="TDO01442.1"/>
    <property type="molecule type" value="Genomic_DNA"/>
</dbReference>
<dbReference type="AlphaFoldDB" id="A0A4R6H0F8"/>
<protein>
    <submittedName>
        <fullName evidence="7">Glycosyl transferase family 2</fullName>
    </submittedName>
</protein>
<dbReference type="RefSeq" id="WP_133465340.1">
    <property type="nucleotide sequence ID" value="NZ_SNWI01000005.1"/>
</dbReference>
<dbReference type="InterPro" id="IPR029044">
    <property type="entry name" value="Nucleotide-diphossugar_trans"/>
</dbReference>
<proteinExistence type="inferred from homology"/>
<keyword evidence="4 7" id="KW-0808">Transferase</keyword>
<dbReference type="PANTHER" id="PTHR48090">
    <property type="entry name" value="UNDECAPRENYL-PHOSPHATE 4-DEOXY-4-FORMAMIDO-L-ARABINOSE TRANSFERASE-RELATED"/>
    <property type="match status" value="1"/>
</dbReference>
<evidence type="ECO:0000256" key="1">
    <source>
        <dbReference type="ARBA" id="ARBA00001946"/>
    </source>
</evidence>
<evidence type="ECO:0000259" key="6">
    <source>
        <dbReference type="Pfam" id="PF00535"/>
    </source>
</evidence>
<gene>
    <name evidence="7" type="ORF">DET52_105301</name>
</gene>
<sequence>MRKIAAIICVFNEEKTIKEVTTIVCDYFFDEIIVVNDGSTDRTADILAELSGLPRLKCITLPDNKGKGYAMATGVENSTSEIIVFIDADLSNLKEEHFEQLITPVFSNEADMVLGQATETLINYKINPFKSFTGQRALFKKDILPILKDVKTSKFGVETLINLYYQSHEKRVKYVMLVNLKHPTKFQKTSQNQAISEFVKEGHQIALTVFKNFKLVSKIVNNNLKKINL</sequence>
<keyword evidence="3" id="KW-0328">Glycosyltransferase</keyword>
<feature type="domain" description="Glycosyltransferase 2-like" evidence="6">
    <location>
        <begin position="7"/>
        <end position="129"/>
    </location>
</feature>
<accession>A0A4R6H0F8</accession>
<comment type="similarity">
    <text evidence="2">Belongs to the glycosyltransferase 2 family.</text>
</comment>
<dbReference type="Pfam" id="PF00535">
    <property type="entry name" value="Glycos_transf_2"/>
    <property type="match status" value="1"/>
</dbReference>
<evidence type="ECO:0000313" key="8">
    <source>
        <dbReference type="Proteomes" id="UP000294848"/>
    </source>
</evidence>
<dbReference type="SUPFAM" id="SSF53448">
    <property type="entry name" value="Nucleotide-diphospho-sugar transferases"/>
    <property type="match status" value="1"/>
</dbReference>
<dbReference type="CDD" id="cd04179">
    <property type="entry name" value="DPM_DPG-synthase_like"/>
    <property type="match status" value="1"/>
</dbReference>
<dbReference type="Gene3D" id="3.90.550.10">
    <property type="entry name" value="Spore Coat Polysaccharide Biosynthesis Protein SpsA, Chain A"/>
    <property type="match status" value="1"/>
</dbReference>
<dbReference type="InterPro" id="IPR001173">
    <property type="entry name" value="Glyco_trans_2-like"/>
</dbReference>
<evidence type="ECO:0000256" key="3">
    <source>
        <dbReference type="ARBA" id="ARBA00022676"/>
    </source>
</evidence>
<comment type="cofactor">
    <cofactor evidence="1">
        <name>Mg(2+)</name>
        <dbReference type="ChEBI" id="CHEBI:18420"/>
    </cofactor>
</comment>
<dbReference type="PANTHER" id="PTHR48090:SF10">
    <property type="entry name" value="GLUCOSYL-3-PHOSPHOGLYCERATE SYNTHASE"/>
    <property type="match status" value="1"/>
</dbReference>
<comment type="caution">
    <text evidence="7">The sequence shown here is derived from an EMBL/GenBank/DDBJ whole genome shotgun (WGS) entry which is preliminary data.</text>
</comment>
<evidence type="ECO:0000256" key="5">
    <source>
        <dbReference type="ARBA" id="ARBA00022842"/>
    </source>
</evidence>
<dbReference type="GO" id="GO:0016757">
    <property type="term" value="F:glycosyltransferase activity"/>
    <property type="evidence" value="ECO:0007669"/>
    <property type="project" value="UniProtKB-KW"/>
</dbReference>
<organism evidence="7 8">
    <name type="scientific">Sunxiuqinia elliptica</name>
    <dbReference type="NCBI Taxonomy" id="655355"/>
    <lineage>
        <taxon>Bacteria</taxon>
        <taxon>Pseudomonadati</taxon>
        <taxon>Bacteroidota</taxon>
        <taxon>Bacteroidia</taxon>
        <taxon>Marinilabiliales</taxon>
        <taxon>Prolixibacteraceae</taxon>
        <taxon>Sunxiuqinia</taxon>
    </lineage>
</organism>
<dbReference type="OrthoDB" id="9800276at2"/>
<evidence type="ECO:0000256" key="2">
    <source>
        <dbReference type="ARBA" id="ARBA00006739"/>
    </source>
</evidence>
<evidence type="ECO:0000313" key="7">
    <source>
        <dbReference type="EMBL" id="TDO01442.1"/>
    </source>
</evidence>
<evidence type="ECO:0000256" key="4">
    <source>
        <dbReference type="ARBA" id="ARBA00022679"/>
    </source>
</evidence>
<dbReference type="InterPro" id="IPR050256">
    <property type="entry name" value="Glycosyltransferase_2"/>
</dbReference>
<keyword evidence="5" id="KW-0460">Magnesium</keyword>